<keyword evidence="3" id="KW-0808">Transferase</keyword>
<dbReference type="InterPro" id="IPR027417">
    <property type="entry name" value="P-loop_NTPase"/>
</dbReference>
<dbReference type="GO" id="GO:0016787">
    <property type="term" value="F:hydrolase activity"/>
    <property type="evidence" value="ECO:0007669"/>
    <property type="project" value="UniProtKB-KW"/>
</dbReference>
<evidence type="ECO:0000256" key="2">
    <source>
        <dbReference type="ARBA" id="ARBA00022553"/>
    </source>
</evidence>
<dbReference type="GO" id="GO:0004674">
    <property type="term" value="F:protein serine/threonine kinase activity"/>
    <property type="evidence" value="ECO:0007669"/>
    <property type="project" value="UniProtKB-EC"/>
</dbReference>
<dbReference type="EC" id="2.7.11.1" evidence="1"/>
<evidence type="ECO:0000313" key="8">
    <source>
        <dbReference type="EMBL" id="MYL99476.1"/>
    </source>
</evidence>
<dbReference type="PIRSF" id="PIRSF039117">
    <property type="entry name" value="KaiC"/>
    <property type="match status" value="1"/>
</dbReference>
<name>A0A7X4GIX0_9SPHN</name>
<sequence length="477" mass="52158">MEEFSRIASGIKGLDQILDGGLIKGASYIVQGRPGAGKTILSNQIAFHHAAGGGSVLFVTLLSESHDRLFQALGTLDFFNAQRLGNDISYVSVFQTMREEGLDAVVQLLRRETKRRKATLLVFDGLLNARDRADTDFDVKTFVAEVQGQAAFVGCTVLFLTSASLEETSPEHTMVDGVIEMGDMLAGVRTVRQLQVRKSRGSKALGGLHKFEIDRRGITVYPRIETVFAEAPEACELPSARMSTGLLLLDDLMEGGLPAGSITLVAGPTGSGKTTLGLHFLARGTADEPALHFGFFENEKRLRTKAASLGIALPEPDSSSLTIRNRALGEQLIDRLAHELIDEVQERQVKRLFIDGLGGFERAAVHRDRLLEFFATLTNKLRSLGVTTMATWETREILAPEVHAPFGQVSAVLDNLVLLRQFEENHELRRSISIQKMRESVFDFAPRQYAFAQDGFKIDEGQRVNAKGSAASATAAS</sequence>
<keyword evidence="9" id="KW-1185">Reference proteome</keyword>
<dbReference type="InterPro" id="IPR030665">
    <property type="entry name" value="KaiC"/>
</dbReference>
<evidence type="ECO:0000256" key="4">
    <source>
        <dbReference type="ARBA" id="ARBA00022737"/>
    </source>
</evidence>
<proteinExistence type="predicted"/>
<gene>
    <name evidence="8" type="ORF">GR702_17030</name>
</gene>
<evidence type="ECO:0000259" key="7">
    <source>
        <dbReference type="PROSITE" id="PS51146"/>
    </source>
</evidence>
<dbReference type="Proteomes" id="UP000465810">
    <property type="component" value="Unassembled WGS sequence"/>
</dbReference>
<keyword evidence="4" id="KW-0677">Repeat</keyword>
<accession>A0A7X4GIX0</accession>
<dbReference type="Pfam" id="PF06745">
    <property type="entry name" value="ATPase"/>
    <property type="match status" value="2"/>
</dbReference>
<reference evidence="8 9" key="1">
    <citation type="submission" date="2019-12" db="EMBL/GenBank/DDBJ databases">
        <authorList>
            <person name="Feng G."/>
            <person name="Zhu H."/>
        </authorList>
    </citation>
    <scope>NUCLEOTIDE SEQUENCE [LARGE SCALE GENOMIC DNA]</scope>
    <source>
        <strain evidence="8 9">FGD1</strain>
    </source>
</reference>
<dbReference type="InterPro" id="IPR003593">
    <property type="entry name" value="AAA+_ATPase"/>
</dbReference>
<feature type="domain" description="KaiC" evidence="7">
    <location>
        <begin position="240"/>
        <end position="472"/>
    </location>
</feature>
<dbReference type="InterPro" id="IPR010624">
    <property type="entry name" value="KaiC_dom"/>
</dbReference>
<dbReference type="Gene3D" id="3.40.50.300">
    <property type="entry name" value="P-loop containing nucleotide triphosphate hydrolases"/>
    <property type="match status" value="2"/>
</dbReference>
<keyword evidence="2" id="KW-0597">Phosphoprotein</keyword>
<feature type="domain" description="KaiC" evidence="7">
    <location>
        <begin position="5"/>
        <end position="234"/>
    </location>
</feature>
<comment type="caution">
    <text evidence="8">The sequence shown here is derived from an EMBL/GenBank/DDBJ whole genome shotgun (WGS) entry which is preliminary data.</text>
</comment>
<organism evidence="8 9">
    <name type="scientific">Novosphingobium silvae</name>
    <dbReference type="NCBI Taxonomy" id="2692619"/>
    <lineage>
        <taxon>Bacteria</taxon>
        <taxon>Pseudomonadati</taxon>
        <taxon>Pseudomonadota</taxon>
        <taxon>Alphaproteobacteria</taxon>
        <taxon>Sphingomonadales</taxon>
        <taxon>Sphingomonadaceae</taxon>
        <taxon>Novosphingobium</taxon>
    </lineage>
</organism>
<dbReference type="InterPro" id="IPR051347">
    <property type="entry name" value="Circadian_clock_KaiC-rel"/>
</dbReference>
<evidence type="ECO:0000256" key="5">
    <source>
        <dbReference type="ARBA" id="ARBA00022777"/>
    </source>
</evidence>
<dbReference type="PANTHER" id="PTHR42926:SF1">
    <property type="entry name" value="CIRCADIAN CLOCK OSCILLATOR PROTEIN KAIC 1"/>
    <property type="match status" value="1"/>
</dbReference>
<keyword evidence="5" id="KW-0418">Kinase</keyword>
<dbReference type="GO" id="GO:0005524">
    <property type="term" value="F:ATP binding"/>
    <property type="evidence" value="ECO:0007669"/>
    <property type="project" value="InterPro"/>
</dbReference>
<keyword evidence="6" id="KW-0378">Hydrolase</keyword>
<dbReference type="SUPFAM" id="SSF52540">
    <property type="entry name" value="P-loop containing nucleoside triphosphate hydrolases"/>
    <property type="match status" value="2"/>
</dbReference>
<dbReference type="AlphaFoldDB" id="A0A7X4GIX0"/>
<evidence type="ECO:0000313" key="9">
    <source>
        <dbReference type="Proteomes" id="UP000465810"/>
    </source>
</evidence>
<dbReference type="PROSITE" id="PS51146">
    <property type="entry name" value="KAIC"/>
    <property type="match status" value="2"/>
</dbReference>
<evidence type="ECO:0000256" key="6">
    <source>
        <dbReference type="ARBA" id="ARBA00022801"/>
    </source>
</evidence>
<evidence type="ECO:0000256" key="1">
    <source>
        <dbReference type="ARBA" id="ARBA00012513"/>
    </source>
</evidence>
<dbReference type="InterPro" id="IPR014774">
    <property type="entry name" value="KaiC-like_dom"/>
</dbReference>
<evidence type="ECO:0000256" key="3">
    <source>
        <dbReference type="ARBA" id="ARBA00022679"/>
    </source>
</evidence>
<dbReference type="EMBL" id="WVTD01000016">
    <property type="protein sequence ID" value="MYL99476.1"/>
    <property type="molecule type" value="Genomic_DNA"/>
</dbReference>
<dbReference type="PANTHER" id="PTHR42926">
    <property type="match status" value="1"/>
</dbReference>
<protein>
    <recommendedName>
        <fullName evidence="1">non-specific serine/threonine protein kinase</fullName>
        <ecNumber evidence="1">2.7.11.1</ecNumber>
    </recommendedName>
</protein>
<dbReference type="RefSeq" id="WP_133085137.1">
    <property type="nucleotide sequence ID" value="NZ_WVTD01000016.1"/>
</dbReference>
<dbReference type="SMART" id="SM00382">
    <property type="entry name" value="AAA"/>
    <property type="match status" value="2"/>
</dbReference>